<evidence type="ECO:0000256" key="1">
    <source>
        <dbReference type="ARBA" id="ARBA00005820"/>
    </source>
</evidence>
<dbReference type="Pfam" id="PF00931">
    <property type="entry name" value="NB-ARC"/>
    <property type="match status" value="1"/>
</dbReference>
<dbReference type="InterPro" id="IPR036388">
    <property type="entry name" value="WH-like_DNA-bd_sf"/>
</dbReference>
<keyword evidence="4 6" id="KW-0238">DNA-binding</keyword>
<feature type="compositionally biased region" description="Low complexity" evidence="7">
    <location>
        <begin position="273"/>
        <end position="285"/>
    </location>
</feature>
<dbReference type="SUPFAM" id="SSF52540">
    <property type="entry name" value="P-loop containing nucleoside triphosphate hydrolases"/>
    <property type="match status" value="1"/>
</dbReference>
<dbReference type="SUPFAM" id="SSF46894">
    <property type="entry name" value="C-terminal effector domain of the bipartite response regulators"/>
    <property type="match status" value="1"/>
</dbReference>
<dbReference type="EMBL" id="JBHSOF010000098">
    <property type="protein sequence ID" value="MFC5668405.1"/>
    <property type="molecule type" value="Genomic_DNA"/>
</dbReference>
<dbReference type="InterPro" id="IPR005158">
    <property type="entry name" value="BTAD"/>
</dbReference>
<evidence type="ECO:0000256" key="6">
    <source>
        <dbReference type="PROSITE-ProRule" id="PRU01091"/>
    </source>
</evidence>
<evidence type="ECO:0000256" key="3">
    <source>
        <dbReference type="ARBA" id="ARBA00023015"/>
    </source>
</evidence>
<evidence type="ECO:0000256" key="7">
    <source>
        <dbReference type="SAM" id="MobiDB-lite"/>
    </source>
</evidence>
<sequence>MEFHLLGAVELSVNGELSAIRSDKRRRLVAALALDVGRPLSHELLAVRLWDEDPPPSAVASIYSHVSRIRSQLRMAVAVERPGSPREIPTIEMRSHTYTLHADAQLIDWHRFVDLSKNARQLADNGDDIQARTVLGRAEEIWRGEPLAGLPGSWAQSTRATMADQRLATTLLRIEIDLRLGRFGELVPELTALREERPTDERIAAHLLVALHGAGRQAEALAVYPAVVRRLRAELGTGPGEALTRLHERMLAGAPLTGPAARTPAAPRPAPAPRGGATPSAPPGRHMIGRREDLRRLLGGTEEAPEEAREQAFEEASEQGGVVTVSAILGMPGVGKTTLALHAAHLMRSRFPEGYVHLNLGAHAVNRRPLAPQEVATALLRRLGVPATTIPLDDEELFALCTEVLATRRAVVVLDDAATASQLRPLLPTSPAALVFVTSRRRLAELPGSRAVFLDILPVDDAVALFTSVVGRERADDRSRIVEIVDRCGLLPLAIELAASRFKARPSWTLGHLARRLSRKTGRLAEIRHDTESVARAFEMTYRSLPTEQREAFRLLGVHPGPDIGLHAAAALLGRPVDETDHLLEALLHCHLVQENVPERYQLHDLIREYAHVLTRDEEGEEEAGAALRRLLGFTLHAADQADRLLYPHRSRLPLPTLSQLSGAEGLLYDLDLDSNDSARSWLDTEQSGLIVLAGHARATGHPEAAAWLAHVLAGHLDAQAYWSEAHEMHQAAATYWRSVPNDRCEARALINLGATLANASRYPAAQEALQNGLALSRAEQDDDATAEALSLLGALHWYRSSLTEALALQRESLQIRRETGDLWNTARCLANVGILENSLGNSEKALGAYETALPLARRLGNRTLELRILNNLGDLYLGIRDHAAARASFEQVLSLENGSMPRFELAVVRTNLAASLPVPEQLERVLSLYRSALTTFRSTGSIRHESIALAGFGDALLAAGRPDEARDQHALALELARSVGAAREEVAALRGLGRCEHLLGARARAVAHLTEAVVLAEQAEAAEEAALARAALSEIGSADTE</sequence>
<keyword evidence="5" id="KW-0804">Transcription</keyword>
<dbReference type="InterPro" id="IPR016032">
    <property type="entry name" value="Sig_transdc_resp-reg_C-effctor"/>
</dbReference>
<dbReference type="Gene3D" id="1.25.40.10">
    <property type="entry name" value="Tetratricopeptide repeat domain"/>
    <property type="match status" value="3"/>
</dbReference>
<feature type="domain" description="OmpR/PhoB-type" evidence="8">
    <location>
        <begin position="1"/>
        <end position="102"/>
    </location>
</feature>
<dbReference type="InterPro" id="IPR001867">
    <property type="entry name" value="OmpR/PhoB-type_DNA-bd"/>
</dbReference>
<dbReference type="RefSeq" id="WP_380230041.1">
    <property type="nucleotide sequence ID" value="NZ_JBHSOF010000098.1"/>
</dbReference>
<comment type="caution">
    <text evidence="9">The sequence shown here is derived from an EMBL/GenBank/DDBJ whole genome shotgun (WGS) entry which is preliminary data.</text>
</comment>
<keyword evidence="2" id="KW-0902">Two-component regulatory system</keyword>
<keyword evidence="10" id="KW-1185">Reference proteome</keyword>
<dbReference type="Gene3D" id="1.10.10.10">
    <property type="entry name" value="Winged helix-like DNA-binding domain superfamily/Winged helix DNA-binding domain"/>
    <property type="match status" value="2"/>
</dbReference>
<keyword evidence="3" id="KW-0805">Transcription regulation</keyword>
<dbReference type="InterPro" id="IPR019734">
    <property type="entry name" value="TPR_rpt"/>
</dbReference>
<gene>
    <name evidence="9" type="ORF">ACFP3U_36290</name>
</gene>
<feature type="region of interest" description="Disordered" evidence="7">
    <location>
        <begin position="256"/>
        <end position="290"/>
    </location>
</feature>
<protein>
    <submittedName>
        <fullName evidence="9">BTAD domain-containing putative transcriptional regulator</fullName>
    </submittedName>
</protein>
<dbReference type="InterPro" id="IPR011990">
    <property type="entry name" value="TPR-like_helical_dom_sf"/>
</dbReference>
<dbReference type="SMART" id="SM01043">
    <property type="entry name" value="BTAD"/>
    <property type="match status" value="1"/>
</dbReference>
<dbReference type="Proteomes" id="UP001595975">
    <property type="component" value="Unassembled WGS sequence"/>
</dbReference>
<dbReference type="SMART" id="SM00028">
    <property type="entry name" value="TPR"/>
    <property type="match status" value="6"/>
</dbReference>
<evidence type="ECO:0000313" key="10">
    <source>
        <dbReference type="Proteomes" id="UP001595975"/>
    </source>
</evidence>
<dbReference type="InterPro" id="IPR027417">
    <property type="entry name" value="P-loop_NTPase"/>
</dbReference>
<dbReference type="PANTHER" id="PTHR35807:SF1">
    <property type="entry name" value="TRANSCRIPTIONAL REGULATOR REDD"/>
    <property type="match status" value="1"/>
</dbReference>
<dbReference type="PRINTS" id="PR00364">
    <property type="entry name" value="DISEASERSIST"/>
</dbReference>
<dbReference type="SUPFAM" id="SSF48452">
    <property type="entry name" value="TPR-like"/>
    <property type="match status" value="3"/>
</dbReference>
<evidence type="ECO:0000256" key="2">
    <source>
        <dbReference type="ARBA" id="ARBA00023012"/>
    </source>
</evidence>
<feature type="compositionally biased region" description="Low complexity" evidence="7">
    <location>
        <begin position="256"/>
        <end position="265"/>
    </location>
</feature>
<dbReference type="CDD" id="cd15831">
    <property type="entry name" value="BTAD"/>
    <property type="match status" value="1"/>
</dbReference>
<proteinExistence type="inferred from homology"/>
<feature type="DNA-binding region" description="OmpR/PhoB-type" evidence="6">
    <location>
        <begin position="1"/>
        <end position="102"/>
    </location>
</feature>
<accession>A0ABW0XEU7</accession>
<evidence type="ECO:0000259" key="8">
    <source>
        <dbReference type="PROSITE" id="PS51755"/>
    </source>
</evidence>
<evidence type="ECO:0000313" key="9">
    <source>
        <dbReference type="EMBL" id="MFC5668405.1"/>
    </source>
</evidence>
<dbReference type="Pfam" id="PF13424">
    <property type="entry name" value="TPR_12"/>
    <property type="match status" value="2"/>
</dbReference>
<comment type="similarity">
    <text evidence="1">Belongs to the AfsR/DnrI/RedD regulatory family.</text>
</comment>
<organism evidence="9 10">
    <name type="scientific">Kitasatospora misakiensis</name>
    <dbReference type="NCBI Taxonomy" id="67330"/>
    <lineage>
        <taxon>Bacteria</taxon>
        <taxon>Bacillati</taxon>
        <taxon>Actinomycetota</taxon>
        <taxon>Actinomycetes</taxon>
        <taxon>Kitasatosporales</taxon>
        <taxon>Streptomycetaceae</taxon>
        <taxon>Kitasatospora</taxon>
    </lineage>
</organism>
<dbReference type="InterPro" id="IPR002182">
    <property type="entry name" value="NB-ARC"/>
</dbReference>
<dbReference type="PANTHER" id="PTHR35807">
    <property type="entry name" value="TRANSCRIPTIONAL REGULATOR REDD-RELATED"/>
    <property type="match status" value="1"/>
</dbReference>
<evidence type="ECO:0000256" key="4">
    <source>
        <dbReference type="ARBA" id="ARBA00023125"/>
    </source>
</evidence>
<dbReference type="PROSITE" id="PS51755">
    <property type="entry name" value="OMPR_PHOB"/>
    <property type="match status" value="1"/>
</dbReference>
<dbReference type="Gene3D" id="3.40.50.300">
    <property type="entry name" value="P-loop containing nucleotide triphosphate hydrolases"/>
    <property type="match status" value="1"/>
</dbReference>
<dbReference type="Pfam" id="PF03704">
    <property type="entry name" value="BTAD"/>
    <property type="match status" value="1"/>
</dbReference>
<name>A0ABW0XEU7_9ACTN</name>
<dbReference type="InterPro" id="IPR051677">
    <property type="entry name" value="AfsR-DnrI-RedD_regulator"/>
</dbReference>
<reference evidence="10" key="1">
    <citation type="journal article" date="2019" name="Int. J. Syst. Evol. Microbiol.">
        <title>The Global Catalogue of Microorganisms (GCM) 10K type strain sequencing project: providing services to taxonomists for standard genome sequencing and annotation.</title>
        <authorList>
            <consortium name="The Broad Institute Genomics Platform"/>
            <consortium name="The Broad Institute Genome Sequencing Center for Infectious Disease"/>
            <person name="Wu L."/>
            <person name="Ma J."/>
        </authorList>
    </citation>
    <scope>NUCLEOTIDE SEQUENCE [LARGE SCALE GENOMIC DNA]</scope>
    <source>
        <strain evidence="10">CGMCC 4.1437</strain>
    </source>
</reference>
<evidence type="ECO:0000256" key="5">
    <source>
        <dbReference type="ARBA" id="ARBA00023163"/>
    </source>
</evidence>